<comment type="caution">
    <text evidence="1">The sequence shown here is derived from an EMBL/GenBank/DDBJ whole genome shotgun (WGS) entry which is preliminary data.</text>
</comment>
<name>A0AA37WRN3_9HYPH</name>
<evidence type="ECO:0000313" key="2">
    <source>
        <dbReference type="Proteomes" id="UP001157440"/>
    </source>
</evidence>
<gene>
    <name evidence="1" type="ORF">GCM10007890_02000</name>
</gene>
<keyword evidence="2" id="KW-1185">Reference proteome</keyword>
<dbReference type="EMBL" id="BSPL01000004">
    <property type="protein sequence ID" value="GLS68188.1"/>
    <property type="molecule type" value="Genomic_DNA"/>
</dbReference>
<dbReference type="AlphaFoldDB" id="A0AA37WRN3"/>
<sequence length="113" mass="11663">MTATIIPLRSSRDATSALATFDVAAAALLTEGGAASLSAARLDVILQRLRAQRAELVALITDLQMRGSSGNAQLDAINADLGGEADKGLAQIDLLIRHIEARTTTTECSGAMG</sequence>
<dbReference type="RefSeq" id="WP_238199607.1">
    <property type="nucleotide sequence ID" value="NZ_BPQZ01000042.1"/>
</dbReference>
<accession>A0AA37WRN3</accession>
<dbReference type="Proteomes" id="UP001157440">
    <property type="component" value="Unassembled WGS sequence"/>
</dbReference>
<proteinExistence type="predicted"/>
<reference evidence="2" key="1">
    <citation type="journal article" date="2019" name="Int. J. Syst. Evol. Microbiol.">
        <title>The Global Catalogue of Microorganisms (GCM) 10K type strain sequencing project: providing services to taxonomists for standard genome sequencing and annotation.</title>
        <authorList>
            <consortium name="The Broad Institute Genomics Platform"/>
            <consortium name="The Broad Institute Genome Sequencing Center for Infectious Disease"/>
            <person name="Wu L."/>
            <person name="Ma J."/>
        </authorList>
    </citation>
    <scope>NUCLEOTIDE SEQUENCE [LARGE SCALE GENOMIC DNA]</scope>
    <source>
        <strain evidence="2">NBRC 103632</strain>
    </source>
</reference>
<organism evidence="1 2">
    <name type="scientific">Methylobacterium tardum</name>
    <dbReference type="NCBI Taxonomy" id="374432"/>
    <lineage>
        <taxon>Bacteria</taxon>
        <taxon>Pseudomonadati</taxon>
        <taxon>Pseudomonadota</taxon>
        <taxon>Alphaproteobacteria</taxon>
        <taxon>Hyphomicrobiales</taxon>
        <taxon>Methylobacteriaceae</taxon>
        <taxon>Methylobacterium</taxon>
    </lineage>
</organism>
<evidence type="ECO:0000313" key="1">
    <source>
        <dbReference type="EMBL" id="GLS68188.1"/>
    </source>
</evidence>
<protein>
    <submittedName>
        <fullName evidence="1">Uncharacterized protein</fullName>
    </submittedName>
</protein>